<organism evidence="2 3">
    <name type="scientific">Micromonospora costi</name>
    <dbReference type="NCBI Taxonomy" id="1530042"/>
    <lineage>
        <taxon>Bacteria</taxon>
        <taxon>Bacillati</taxon>
        <taxon>Actinomycetota</taxon>
        <taxon>Actinomycetes</taxon>
        <taxon>Micromonosporales</taxon>
        <taxon>Micromonosporaceae</taxon>
        <taxon>Micromonospora</taxon>
    </lineage>
</organism>
<evidence type="ECO:0000313" key="2">
    <source>
        <dbReference type="EMBL" id="RKN58605.1"/>
    </source>
</evidence>
<dbReference type="InterPro" id="IPR024498">
    <property type="entry name" value="DUF2786"/>
</dbReference>
<dbReference type="RefSeq" id="WP_120778767.1">
    <property type="nucleotide sequence ID" value="NZ_JBHLUP010000009.1"/>
</dbReference>
<protein>
    <submittedName>
        <fullName evidence="2">DUF2786 domain-containing protein</fullName>
    </submittedName>
</protein>
<dbReference type="OrthoDB" id="3508128at2"/>
<reference evidence="2 3" key="1">
    <citation type="journal article" date="2015" name="Int. J. Syst. Evol. Microbiol.">
        <title>Micromonospora costi sp. nov., isolated from a leaf of Costus speciosus.</title>
        <authorList>
            <person name="Thawai C."/>
        </authorList>
    </citation>
    <scope>NUCLEOTIDE SEQUENCE [LARGE SCALE GENOMIC DNA]</scope>
    <source>
        <strain evidence="2 3">CS1-12</strain>
    </source>
</reference>
<evidence type="ECO:0000259" key="1">
    <source>
        <dbReference type="Pfam" id="PF10979"/>
    </source>
</evidence>
<dbReference type="AlphaFoldDB" id="A0A3B0ADI3"/>
<evidence type="ECO:0000313" key="3">
    <source>
        <dbReference type="Proteomes" id="UP000279968"/>
    </source>
</evidence>
<dbReference type="Proteomes" id="UP000279968">
    <property type="component" value="Unassembled WGS sequence"/>
</dbReference>
<dbReference type="EMBL" id="RBAN01000001">
    <property type="protein sequence ID" value="RKN58605.1"/>
    <property type="molecule type" value="Genomic_DNA"/>
</dbReference>
<keyword evidence="3" id="KW-1185">Reference proteome</keyword>
<accession>A0A3B0ADI3</accession>
<proteinExistence type="predicted"/>
<comment type="caution">
    <text evidence="2">The sequence shown here is derived from an EMBL/GenBank/DDBJ whole genome shotgun (WGS) entry which is preliminary data.</text>
</comment>
<sequence>MPDAEELITDAVAAVRGTDVRLAERQLDRLVVGTGGTEGAANVDAAILRRLARDVGRLWPRGWQPADLARVADRRLGVRPARLLRDAVAAQRRELPDPVPSWWDAQLRDLDARVWWDDDRRHLAAWARREAVDRVTALREAVDALALVAGLPPIAVLRPPPGAAGAALTGPTGGGTGSRILDRVRALLAKAESTTFPAEAEALTGKAQELITRHRLDEALLAATEQPRSRPGGVRLDADAPYAGAKALLVQEVAAANGCESVWSADLGFATVLGWPDDLAAVELLYTSLLVQATAAMLRGRGERRAAGRRTRGYDESFLNAFALRIGERLRAVSEAANRQVAEAAGAERLLPVLAARGEAVRERMETLFPGVTRERLTVRDVEGWASGTAAADRASLDVRGTAPNRQVRGGRRGRR</sequence>
<feature type="domain" description="DUF2786" evidence="1">
    <location>
        <begin position="179"/>
        <end position="218"/>
    </location>
</feature>
<dbReference type="Pfam" id="PF10979">
    <property type="entry name" value="DUF2786"/>
    <property type="match status" value="1"/>
</dbReference>
<name>A0A3B0ADI3_9ACTN</name>
<gene>
    <name evidence="2" type="ORF">D7193_08780</name>
</gene>